<keyword evidence="4" id="KW-1185">Reference proteome</keyword>
<dbReference type="EMBL" id="JAZAVJ010000173">
    <property type="protein sequence ID" value="KAK7408793.1"/>
    <property type="molecule type" value="Genomic_DNA"/>
</dbReference>
<dbReference type="SUPFAM" id="SSF51735">
    <property type="entry name" value="NAD(P)-binding Rossmann-fold domains"/>
    <property type="match status" value="1"/>
</dbReference>
<evidence type="ECO:0008006" key="5">
    <source>
        <dbReference type="Google" id="ProtNLM"/>
    </source>
</evidence>
<dbReference type="InterPro" id="IPR036291">
    <property type="entry name" value="NAD(P)-bd_dom_sf"/>
</dbReference>
<dbReference type="PANTHER" id="PTHR47706:SF9">
    <property type="entry name" value="NMRA-LIKE DOMAIN-CONTAINING PROTEIN-RELATED"/>
    <property type="match status" value="1"/>
</dbReference>
<dbReference type="InterPro" id="IPR051609">
    <property type="entry name" value="NmrA/Isoflavone_reductase-like"/>
</dbReference>
<protein>
    <recommendedName>
        <fullName evidence="5">NmrA-like domain-containing protein</fullName>
    </recommendedName>
</protein>
<evidence type="ECO:0000256" key="2">
    <source>
        <dbReference type="ARBA" id="ARBA00023002"/>
    </source>
</evidence>
<keyword evidence="1" id="KW-0521">NADP</keyword>
<organism evidence="3 4">
    <name type="scientific">Neonectria punicea</name>
    <dbReference type="NCBI Taxonomy" id="979145"/>
    <lineage>
        <taxon>Eukaryota</taxon>
        <taxon>Fungi</taxon>
        <taxon>Dikarya</taxon>
        <taxon>Ascomycota</taxon>
        <taxon>Pezizomycotina</taxon>
        <taxon>Sordariomycetes</taxon>
        <taxon>Hypocreomycetidae</taxon>
        <taxon>Hypocreales</taxon>
        <taxon>Nectriaceae</taxon>
        <taxon>Neonectria</taxon>
    </lineage>
</organism>
<gene>
    <name evidence="3" type="ORF">QQX98_009037</name>
</gene>
<accession>A0ABR1GTH6</accession>
<name>A0ABR1GTH6_9HYPO</name>
<reference evidence="3 4" key="1">
    <citation type="journal article" date="2025" name="Microbiol. Resour. Announc.">
        <title>Draft genome sequences for Neonectria magnoliae and Neonectria punicea, canker pathogens of Liriodendron tulipifera and Acer saccharum in West Virginia.</title>
        <authorList>
            <person name="Petronek H.M."/>
            <person name="Kasson M.T."/>
            <person name="Metheny A.M."/>
            <person name="Stauder C.M."/>
            <person name="Lovett B."/>
            <person name="Lynch S.C."/>
            <person name="Garnas J.R."/>
            <person name="Kasson L.R."/>
            <person name="Stajich J.E."/>
        </authorList>
    </citation>
    <scope>NUCLEOTIDE SEQUENCE [LARGE SCALE GENOMIC DNA]</scope>
    <source>
        <strain evidence="3 4">NRRL 64653</strain>
    </source>
</reference>
<evidence type="ECO:0000313" key="3">
    <source>
        <dbReference type="EMBL" id="KAK7408793.1"/>
    </source>
</evidence>
<comment type="caution">
    <text evidence="3">The sequence shown here is derived from an EMBL/GenBank/DDBJ whole genome shotgun (WGS) entry which is preliminary data.</text>
</comment>
<dbReference type="Gene3D" id="3.40.50.720">
    <property type="entry name" value="NAD(P)-binding Rossmann-like Domain"/>
    <property type="match status" value="1"/>
</dbReference>
<dbReference type="Proteomes" id="UP001498476">
    <property type="component" value="Unassembled WGS sequence"/>
</dbReference>
<sequence length="192" mass="21140">MAADAAVAAKIKRFIPSEWGMNTKILGDTIFGRLLSDKTETQAHLTRLSKDNDFFSWTVEIADSGDERFQTTNLGFIAKVIIRILQSPDQAADRYITIASFNISQMEILALAEEISGDRWSLKPYKVDEALETAKQALEAGDSDAAFYPLLHGRLLRDGADLALKPGENFAVDVLGFSEESPKDAVTAWLGK</sequence>
<dbReference type="PANTHER" id="PTHR47706">
    <property type="entry name" value="NMRA-LIKE FAMILY PROTEIN"/>
    <property type="match status" value="1"/>
</dbReference>
<evidence type="ECO:0000256" key="1">
    <source>
        <dbReference type="ARBA" id="ARBA00022857"/>
    </source>
</evidence>
<evidence type="ECO:0000313" key="4">
    <source>
        <dbReference type="Proteomes" id="UP001498476"/>
    </source>
</evidence>
<proteinExistence type="predicted"/>
<keyword evidence="2" id="KW-0560">Oxidoreductase</keyword>